<dbReference type="Pfam" id="PF09229">
    <property type="entry name" value="Aha1_N"/>
    <property type="match status" value="1"/>
</dbReference>
<gene>
    <name evidence="3" type="ORF">AV274_6617</name>
</gene>
<dbReference type="InterPro" id="IPR015310">
    <property type="entry name" value="AHSA1-like_N"/>
</dbReference>
<evidence type="ECO:0000259" key="2">
    <source>
        <dbReference type="SMART" id="SM01000"/>
    </source>
</evidence>
<evidence type="ECO:0000313" key="3">
    <source>
        <dbReference type="EMBL" id="OAO11782.1"/>
    </source>
</evidence>
<organism evidence="3 4">
    <name type="scientific">Blastocystis sp. subtype 1 (strain ATCC 50177 / NandII)</name>
    <dbReference type="NCBI Taxonomy" id="478820"/>
    <lineage>
        <taxon>Eukaryota</taxon>
        <taxon>Sar</taxon>
        <taxon>Stramenopiles</taxon>
        <taxon>Bigyra</taxon>
        <taxon>Opalozoa</taxon>
        <taxon>Opalinata</taxon>
        <taxon>Blastocystidae</taxon>
        <taxon>Blastocystis</taxon>
    </lineage>
</organism>
<dbReference type="PANTHER" id="PTHR13009">
    <property type="entry name" value="HEAT SHOCK PROTEIN 90 HSP90 CO-CHAPERONE AHA-1"/>
    <property type="match status" value="1"/>
</dbReference>
<reference evidence="3 4" key="1">
    <citation type="submission" date="2016-05" db="EMBL/GenBank/DDBJ databases">
        <title>Nuclear genome of Blastocystis sp. subtype 1 NandII.</title>
        <authorList>
            <person name="Gentekaki E."/>
            <person name="Curtis B."/>
            <person name="Stairs C."/>
            <person name="Eme L."/>
            <person name="Herman E."/>
            <person name="Klimes V."/>
            <person name="Arias M.C."/>
            <person name="Elias M."/>
            <person name="Hilliou F."/>
            <person name="Klute M."/>
            <person name="Malik S.-B."/>
            <person name="Pightling A."/>
            <person name="Rachubinski R."/>
            <person name="Salas D."/>
            <person name="Schlacht A."/>
            <person name="Suga H."/>
            <person name="Archibald J."/>
            <person name="Ball S.G."/>
            <person name="Clark G."/>
            <person name="Dacks J."/>
            <person name="Van Der Giezen M."/>
            <person name="Tsaousis A."/>
            <person name="Roger A."/>
        </authorList>
    </citation>
    <scope>NUCLEOTIDE SEQUENCE [LARGE SCALE GENOMIC DNA]</scope>
    <source>
        <strain evidence="4">ATCC 50177 / NandII</strain>
    </source>
</reference>
<dbReference type="Proteomes" id="UP000078348">
    <property type="component" value="Unassembled WGS sequence"/>
</dbReference>
<keyword evidence="4" id="KW-1185">Reference proteome</keyword>
<dbReference type="SUPFAM" id="SSF103111">
    <property type="entry name" value="Activator of Hsp90 ATPase, Aha1"/>
    <property type="match status" value="1"/>
</dbReference>
<dbReference type="SMART" id="SM01000">
    <property type="entry name" value="Aha1_N"/>
    <property type="match status" value="1"/>
</dbReference>
<accession>A0A196S6T7</accession>
<dbReference type="Gene3D" id="3.15.10.20">
    <property type="entry name" value="Activator of Hsp90 ATPase Aha1, N-terminal domain"/>
    <property type="match status" value="1"/>
</dbReference>
<dbReference type="GO" id="GO:0051087">
    <property type="term" value="F:protein-folding chaperone binding"/>
    <property type="evidence" value="ECO:0007669"/>
    <property type="project" value="InterPro"/>
</dbReference>
<name>A0A196S6T7_BLAHN</name>
<dbReference type="GO" id="GO:0001671">
    <property type="term" value="F:ATPase activator activity"/>
    <property type="evidence" value="ECO:0007669"/>
    <property type="project" value="InterPro"/>
</dbReference>
<comment type="similarity">
    <text evidence="1">Belongs to the AHA1 family.</text>
</comment>
<proteinExistence type="inferred from homology"/>
<dbReference type="InterPro" id="IPR036338">
    <property type="entry name" value="Aha1"/>
</dbReference>
<dbReference type="AlphaFoldDB" id="A0A196S6T7"/>
<dbReference type="OrthoDB" id="567237at2759"/>
<evidence type="ECO:0000256" key="1">
    <source>
        <dbReference type="ARBA" id="ARBA00006817"/>
    </source>
</evidence>
<dbReference type="EMBL" id="LXWW01000580">
    <property type="protein sequence ID" value="OAO11782.1"/>
    <property type="molecule type" value="Genomic_DNA"/>
</dbReference>
<evidence type="ECO:0000313" key="4">
    <source>
        <dbReference type="Proteomes" id="UP000078348"/>
    </source>
</evidence>
<dbReference type="STRING" id="478820.A0A196S6T7"/>
<comment type="caution">
    <text evidence="3">The sequence shown here is derived from an EMBL/GenBank/DDBJ whole genome shotgun (WGS) entry which is preliminary data.</text>
</comment>
<sequence>MSKEGENPETKPIDSEYYQWSKQINESKKELERLGVSTAPTRIDNSQAVEELAPSHKLTSSAWNKAGTWEECDFSKWAQSRIPEIFKTGHISKNNYEITFPSVEKCDGQATYVFVKGKKRPGFDFSLRIKWKATCDSEEDDATGTVCIDDFSDTSDGDYEWSFKSNKSDENHLKAKSAVQASKGEIIKLLDAWINEFKNL</sequence>
<protein>
    <submittedName>
        <fullName evidence="3">Hsp90-like protein</fullName>
    </submittedName>
</protein>
<feature type="domain" description="Activator of Hsp90 ATPase AHSA1-like N-terminal" evidence="2">
    <location>
        <begin position="71"/>
        <end position="198"/>
    </location>
</feature>